<protein>
    <submittedName>
        <fullName evidence="1">Uncharacterized protein</fullName>
    </submittedName>
</protein>
<keyword evidence="2" id="KW-1185">Reference proteome</keyword>
<organism evidence="1 2">
    <name type="scientific">Tanacetum coccineum</name>
    <dbReference type="NCBI Taxonomy" id="301880"/>
    <lineage>
        <taxon>Eukaryota</taxon>
        <taxon>Viridiplantae</taxon>
        <taxon>Streptophyta</taxon>
        <taxon>Embryophyta</taxon>
        <taxon>Tracheophyta</taxon>
        <taxon>Spermatophyta</taxon>
        <taxon>Magnoliopsida</taxon>
        <taxon>eudicotyledons</taxon>
        <taxon>Gunneridae</taxon>
        <taxon>Pentapetalae</taxon>
        <taxon>asterids</taxon>
        <taxon>campanulids</taxon>
        <taxon>Asterales</taxon>
        <taxon>Asteraceae</taxon>
        <taxon>Asteroideae</taxon>
        <taxon>Anthemideae</taxon>
        <taxon>Anthemidinae</taxon>
        <taxon>Tanacetum</taxon>
    </lineage>
</organism>
<dbReference type="EMBL" id="BQNB010017504">
    <property type="protein sequence ID" value="GJT63967.1"/>
    <property type="molecule type" value="Genomic_DNA"/>
</dbReference>
<comment type="caution">
    <text evidence="1">The sequence shown here is derived from an EMBL/GenBank/DDBJ whole genome shotgun (WGS) entry which is preliminary data.</text>
</comment>
<dbReference type="Proteomes" id="UP001151760">
    <property type="component" value="Unassembled WGS sequence"/>
</dbReference>
<accession>A0ABQ5FNA5</accession>
<reference evidence="1" key="1">
    <citation type="journal article" date="2022" name="Int. J. Mol. Sci.">
        <title>Draft Genome of Tanacetum Coccineum: Genomic Comparison of Closely Related Tanacetum-Family Plants.</title>
        <authorList>
            <person name="Yamashiro T."/>
            <person name="Shiraishi A."/>
            <person name="Nakayama K."/>
            <person name="Satake H."/>
        </authorList>
    </citation>
    <scope>NUCLEOTIDE SEQUENCE</scope>
</reference>
<sequence>MELSITSSRYRCISFIIEVFIELHSYRTPPPNDLEVTGIVAKNLRWKVEFGHVNFDVEKDYEDLWKSLPVSTCGIRAKGIKQHYNSCDNHHSNSQQEEKERKKGRFKIRRKIRRKKQWLRFFVTKARRKKEDATMDANWRRKETVIPSKSVNQEVEK</sequence>
<evidence type="ECO:0000313" key="1">
    <source>
        <dbReference type="EMBL" id="GJT63967.1"/>
    </source>
</evidence>
<gene>
    <name evidence="1" type="ORF">Tco_1015447</name>
</gene>
<evidence type="ECO:0000313" key="2">
    <source>
        <dbReference type="Proteomes" id="UP001151760"/>
    </source>
</evidence>
<reference evidence="1" key="2">
    <citation type="submission" date="2022-01" db="EMBL/GenBank/DDBJ databases">
        <authorList>
            <person name="Yamashiro T."/>
            <person name="Shiraishi A."/>
            <person name="Satake H."/>
            <person name="Nakayama K."/>
        </authorList>
    </citation>
    <scope>NUCLEOTIDE SEQUENCE</scope>
</reference>
<name>A0ABQ5FNA5_9ASTR</name>
<proteinExistence type="predicted"/>